<feature type="non-terminal residue" evidence="1">
    <location>
        <position position="168"/>
    </location>
</feature>
<organism evidence="1 2">
    <name type="scientific">Dactylonectria estremocensis</name>
    <dbReference type="NCBI Taxonomy" id="1079267"/>
    <lineage>
        <taxon>Eukaryota</taxon>
        <taxon>Fungi</taxon>
        <taxon>Dikarya</taxon>
        <taxon>Ascomycota</taxon>
        <taxon>Pezizomycotina</taxon>
        <taxon>Sordariomycetes</taxon>
        <taxon>Hypocreomycetidae</taxon>
        <taxon>Hypocreales</taxon>
        <taxon>Nectriaceae</taxon>
        <taxon>Dactylonectria</taxon>
    </lineage>
</organism>
<gene>
    <name evidence="1" type="ORF">B0J13DRAFT_488014</name>
</gene>
<protein>
    <submittedName>
        <fullName evidence="1">Uncharacterized protein</fullName>
    </submittedName>
</protein>
<comment type="caution">
    <text evidence="1">The sequence shown here is derived from an EMBL/GenBank/DDBJ whole genome shotgun (WGS) entry which is preliminary data.</text>
</comment>
<evidence type="ECO:0000313" key="1">
    <source>
        <dbReference type="EMBL" id="KAH7114712.1"/>
    </source>
</evidence>
<sequence>MSDGKDSNLSGNLSGVAKLESSEGWINWNEEIRDLLALSGYDDLLERKRDPPVQGNLSDVDFEEKLDAWYHRQARACGAIRYRLGFRPKQEVQGLNNLADILKTLEQHFKPKGSSVFHDLQQKLDRLTLDNSHDRSLTDNCENVSDFSRQLQKTRDQILQLDETSQIG</sequence>
<dbReference type="Proteomes" id="UP000717696">
    <property type="component" value="Unassembled WGS sequence"/>
</dbReference>
<name>A0A9P9D943_9HYPO</name>
<reference evidence="1" key="1">
    <citation type="journal article" date="2021" name="Nat. Commun.">
        <title>Genetic determinants of endophytism in the Arabidopsis root mycobiome.</title>
        <authorList>
            <person name="Mesny F."/>
            <person name="Miyauchi S."/>
            <person name="Thiergart T."/>
            <person name="Pickel B."/>
            <person name="Atanasova L."/>
            <person name="Karlsson M."/>
            <person name="Huettel B."/>
            <person name="Barry K.W."/>
            <person name="Haridas S."/>
            <person name="Chen C."/>
            <person name="Bauer D."/>
            <person name="Andreopoulos W."/>
            <person name="Pangilinan J."/>
            <person name="LaButti K."/>
            <person name="Riley R."/>
            <person name="Lipzen A."/>
            <person name="Clum A."/>
            <person name="Drula E."/>
            <person name="Henrissat B."/>
            <person name="Kohler A."/>
            <person name="Grigoriev I.V."/>
            <person name="Martin F.M."/>
            <person name="Hacquard S."/>
        </authorList>
    </citation>
    <scope>NUCLEOTIDE SEQUENCE</scope>
    <source>
        <strain evidence="1">MPI-CAGE-AT-0021</strain>
    </source>
</reference>
<dbReference type="AlphaFoldDB" id="A0A9P9D943"/>
<accession>A0A9P9D943</accession>
<evidence type="ECO:0000313" key="2">
    <source>
        <dbReference type="Proteomes" id="UP000717696"/>
    </source>
</evidence>
<proteinExistence type="predicted"/>
<dbReference type="EMBL" id="JAGMUU010000041">
    <property type="protein sequence ID" value="KAH7114712.1"/>
    <property type="molecule type" value="Genomic_DNA"/>
</dbReference>
<dbReference type="OrthoDB" id="4954883at2759"/>
<keyword evidence="2" id="KW-1185">Reference proteome</keyword>